<dbReference type="GO" id="GO:0043027">
    <property type="term" value="F:cysteine-type endopeptidase inhibitor activity involved in apoptotic process"/>
    <property type="evidence" value="ECO:0007669"/>
    <property type="project" value="UniProtKB-ARBA"/>
</dbReference>
<feature type="non-terminal residue" evidence="9">
    <location>
        <position position="198"/>
    </location>
</feature>
<dbReference type="GO" id="GO:0022416">
    <property type="term" value="P:chaeta development"/>
    <property type="evidence" value="ECO:0007669"/>
    <property type="project" value="UniProtKB-ARBA"/>
</dbReference>
<evidence type="ECO:0000313" key="9">
    <source>
        <dbReference type="EMBL" id="CAD1480692.1"/>
    </source>
</evidence>
<dbReference type="CDD" id="cd14321">
    <property type="entry name" value="UBA_IAPs"/>
    <property type="match status" value="1"/>
</dbReference>
<keyword evidence="3" id="KW-0479">Metal-binding</keyword>
<dbReference type="InterPro" id="IPR050784">
    <property type="entry name" value="IAP"/>
</dbReference>
<feature type="domain" description="RING-type" evidence="8">
    <location>
        <begin position="151"/>
        <end position="186"/>
    </location>
</feature>
<keyword evidence="5" id="KW-0862">Zinc</keyword>
<dbReference type="Proteomes" id="UP000752696">
    <property type="component" value="Unassembled WGS sequence"/>
</dbReference>
<evidence type="ECO:0000256" key="1">
    <source>
        <dbReference type="ARBA" id="ARBA00006672"/>
    </source>
</evidence>
<dbReference type="GO" id="GO:0005634">
    <property type="term" value="C:nucleus"/>
    <property type="evidence" value="ECO:0007669"/>
    <property type="project" value="TreeGrafter"/>
</dbReference>
<protein>
    <recommendedName>
        <fullName evidence="8">RING-type domain-containing protein</fullName>
    </recommendedName>
</protein>
<evidence type="ECO:0000259" key="8">
    <source>
        <dbReference type="PROSITE" id="PS50089"/>
    </source>
</evidence>
<sequence length="198" mass="22063">IFEGVPEDESTDTAETQPLVPSSEITEATLNELLESPPAIEALEIGLHVGRVKRALKKRMEEKGTPYTNSDELIEDVLCDQVTEEMIREPPNSGVEQCNSVEKDESKICSTENENSAVSTDKGKKLIKKSNSEEITALEEENRKLKEARLCKICMDRETTIVFLPCGHLATCVYCAPSLTHCLMCRQEIKATVRTFLS</sequence>
<dbReference type="GO" id="GO:0043066">
    <property type="term" value="P:negative regulation of apoptotic process"/>
    <property type="evidence" value="ECO:0007669"/>
    <property type="project" value="TreeGrafter"/>
</dbReference>
<accession>A0A6V7HJJ6</accession>
<reference evidence="9" key="1">
    <citation type="submission" date="2020-07" db="EMBL/GenBank/DDBJ databases">
        <authorList>
            <person name="Nazaruddin N."/>
        </authorList>
    </citation>
    <scope>NUCLEOTIDE SEQUENCE</scope>
</reference>
<dbReference type="SMART" id="SM00184">
    <property type="entry name" value="RING"/>
    <property type="match status" value="1"/>
</dbReference>
<keyword evidence="2" id="KW-0053">Apoptosis</keyword>
<name>A0A6V7HJJ6_9HYME</name>
<dbReference type="GO" id="GO:0051726">
    <property type="term" value="P:regulation of cell cycle"/>
    <property type="evidence" value="ECO:0007669"/>
    <property type="project" value="TreeGrafter"/>
</dbReference>
<dbReference type="EMBL" id="CAJDYZ010012555">
    <property type="protein sequence ID" value="CAD1480692.1"/>
    <property type="molecule type" value="Genomic_DNA"/>
</dbReference>
<dbReference type="OrthoDB" id="774873at2759"/>
<feature type="compositionally biased region" description="Polar residues" evidence="7">
    <location>
        <begin position="13"/>
        <end position="23"/>
    </location>
</feature>
<dbReference type="CDD" id="cd16713">
    <property type="entry name" value="RING-HC_BIRC2_3_7"/>
    <property type="match status" value="1"/>
</dbReference>
<dbReference type="PANTHER" id="PTHR10044">
    <property type="entry name" value="INHIBITOR OF APOPTOSIS"/>
    <property type="match status" value="1"/>
</dbReference>
<dbReference type="Gene3D" id="3.30.40.10">
    <property type="entry name" value="Zinc/RING finger domain, C3HC4 (zinc finger)"/>
    <property type="match status" value="1"/>
</dbReference>
<feature type="compositionally biased region" description="Acidic residues" evidence="7">
    <location>
        <begin position="1"/>
        <end position="12"/>
    </location>
</feature>
<proteinExistence type="inferred from homology"/>
<evidence type="ECO:0000256" key="5">
    <source>
        <dbReference type="ARBA" id="ARBA00022833"/>
    </source>
</evidence>
<dbReference type="GO" id="GO:0006915">
    <property type="term" value="P:apoptotic process"/>
    <property type="evidence" value="ECO:0007669"/>
    <property type="project" value="UniProtKB-KW"/>
</dbReference>
<dbReference type="AlphaFoldDB" id="A0A6V7HJJ6"/>
<dbReference type="GO" id="GO:0008270">
    <property type="term" value="F:zinc ion binding"/>
    <property type="evidence" value="ECO:0007669"/>
    <property type="project" value="UniProtKB-KW"/>
</dbReference>
<dbReference type="GO" id="GO:0070936">
    <property type="term" value="P:protein K48-linked ubiquitination"/>
    <property type="evidence" value="ECO:0007669"/>
    <property type="project" value="UniProtKB-ARBA"/>
</dbReference>
<evidence type="ECO:0000256" key="3">
    <source>
        <dbReference type="ARBA" id="ARBA00022723"/>
    </source>
</evidence>
<dbReference type="GO" id="GO:0031625">
    <property type="term" value="F:ubiquitin protein ligase binding"/>
    <property type="evidence" value="ECO:0007669"/>
    <property type="project" value="UniProtKB-ARBA"/>
</dbReference>
<comment type="caution">
    <text evidence="9">The sequence shown here is derived from an EMBL/GenBank/DDBJ whole genome shotgun (WGS) entry which is preliminary data.</text>
</comment>
<feature type="region of interest" description="Disordered" evidence="7">
    <location>
        <begin position="1"/>
        <end position="23"/>
    </location>
</feature>
<organism evidence="9 10">
    <name type="scientific">Heterotrigona itama</name>
    <dbReference type="NCBI Taxonomy" id="395501"/>
    <lineage>
        <taxon>Eukaryota</taxon>
        <taxon>Metazoa</taxon>
        <taxon>Ecdysozoa</taxon>
        <taxon>Arthropoda</taxon>
        <taxon>Hexapoda</taxon>
        <taxon>Insecta</taxon>
        <taxon>Pterygota</taxon>
        <taxon>Neoptera</taxon>
        <taxon>Endopterygota</taxon>
        <taxon>Hymenoptera</taxon>
        <taxon>Apocrita</taxon>
        <taxon>Aculeata</taxon>
        <taxon>Apoidea</taxon>
        <taxon>Anthophila</taxon>
        <taxon>Apidae</taxon>
        <taxon>Heterotrigona</taxon>
    </lineage>
</organism>
<dbReference type="GO" id="GO:0061630">
    <property type="term" value="F:ubiquitin protein ligase activity"/>
    <property type="evidence" value="ECO:0007669"/>
    <property type="project" value="TreeGrafter"/>
</dbReference>
<dbReference type="Pfam" id="PF13920">
    <property type="entry name" value="zf-C3HC4_3"/>
    <property type="match status" value="1"/>
</dbReference>
<dbReference type="FunFam" id="1.10.1170.10:FF:000002">
    <property type="entry name" value="Baculoviral IAP repeat containing 7"/>
    <property type="match status" value="1"/>
</dbReference>
<keyword evidence="10" id="KW-1185">Reference proteome</keyword>
<evidence type="ECO:0000256" key="4">
    <source>
        <dbReference type="ARBA" id="ARBA00022771"/>
    </source>
</evidence>
<dbReference type="GO" id="GO:0048471">
    <property type="term" value="C:perinuclear region of cytoplasm"/>
    <property type="evidence" value="ECO:0007669"/>
    <property type="project" value="UniProtKB-ARBA"/>
</dbReference>
<dbReference type="InterPro" id="IPR013083">
    <property type="entry name" value="Znf_RING/FYVE/PHD"/>
</dbReference>
<dbReference type="GO" id="GO:0031398">
    <property type="term" value="P:positive regulation of protein ubiquitination"/>
    <property type="evidence" value="ECO:0007669"/>
    <property type="project" value="TreeGrafter"/>
</dbReference>
<gene>
    <name evidence="9" type="ORF">MHI_LOCUS958024</name>
</gene>
<dbReference type="GO" id="GO:0004869">
    <property type="term" value="F:cysteine-type endopeptidase inhibitor activity"/>
    <property type="evidence" value="ECO:0007669"/>
    <property type="project" value="UniProtKB-ARBA"/>
</dbReference>
<dbReference type="GO" id="GO:0005829">
    <property type="term" value="C:cytosol"/>
    <property type="evidence" value="ECO:0007669"/>
    <property type="project" value="UniProtKB-ARBA"/>
</dbReference>
<dbReference type="GO" id="GO:0089720">
    <property type="term" value="F:caspase binding"/>
    <property type="evidence" value="ECO:0007669"/>
    <property type="project" value="UniProtKB-ARBA"/>
</dbReference>
<evidence type="ECO:0000313" key="10">
    <source>
        <dbReference type="Proteomes" id="UP000752696"/>
    </source>
</evidence>
<dbReference type="PANTHER" id="PTHR10044:SF139">
    <property type="entry name" value="DEATH-ASSOCIATED INHIBITOR OF APOPTOSIS 2"/>
    <property type="match status" value="1"/>
</dbReference>
<evidence type="ECO:0000256" key="6">
    <source>
        <dbReference type="PROSITE-ProRule" id="PRU00175"/>
    </source>
</evidence>
<evidence type="ECO:0000256" key="7">
    <source>
        <dbReference type="SAM" id="MobiDB-lite"/>
    </source>
</evidence>
<dbReference type="PROSITE" id="PS50089">
    <property type="entry name" value="ZF_RING_2"/>
    <property type="match status" value="1"/>
</dbReference>
<dbReference type="FunFam" id="3.30.40.10:FF:000184">
    <property type="entry name" value="Baculoviral IAP repeat containing 2"/>
    <property type="match status" value="1"/>
</dbReference>
<keyword evidence="4 6" id="KW-0863">Zinc-finger</keyword>
<comment type="similarity">
    <text evidence="1">Belongs to the IAP family.</text>
</comment>
<dbReference type="SUPFAM" id="SSF57850">
    <property type="entry name" value="RING/U-box"/>
    <property type="match status" value="1"/>
</dbReference>
<dbReference type="Gene3D" id="1.10.8.10">
    <property type="entry name" value="DNA helicase RuvA subunit, C-terminal domain"/>
    <property type="match status" value="1"/>
</dbReference>
<evidence type="ECO:0000256" key="2">
    <source>
        <dbReference type="ARBA" id="ARBA00022703"/>
    </source>
</evidence>
<dbReference type="InterPro" id="IPR001841">
    <property type="entry name" value="Znf_RING"/>
</dbReference>
<feature type="non-terminal residue" evidence="9">
    <location>
        <position position="1"/>
    </location>
</feature>